<evidence type="ECO:0000256" key="11">
    <source>
        <dbReference type="SAM" id="Phobius"/>
    </source>
</evidence>
<feature type="domain" description="Peptidase M48" evidence="12">
    <location>
        <begin position="259"/>
        <end position="509"/>
    </location>
</feature>
<dbReference type="CDD" id="cd07328">
    <property type="entry name" value="M48_Ste24p_like"/>
    <property type="match status" value="1"/>
</dbReference>
<comment type="cofactor">
    <cofactor evidence="1">
        <name>Zn(2+)</name>
        <dbReference type="ChEBI" id="CHEBI:29105"/>
    </cofactor>
</comment>
<organism evidence="13">
    <name type="scientific">Schlesneria paludicola</name>
    <dbReference type="NCBI Taxonomy" id="360056"/>
    <lineage>
        <taxon>Bacteria</taxon>
        <taxon>Pseudomonadati</taxon>
        <taxon>Planctomycetota</taxon>
        <taxon>Planctomycetia</taxon>
        <taxon>Planctomycetales</taxon>
        <taxon>Planctomycetaceae</taxon>
        <taxon>Schlesneria</taxon>
    </lineage>
</organism>
<evidence type="ECO:0000259" key="12">
    <source>
        <dbReference type="Pfam" id="PF01435"/>
    </source>
</evidence>
<reference evidence="13" key="1">
    <citation type="journal article" date="2020" name="mSystems">
        <title>Genome- and Community-Level Interaction Insights into Carbon Utilization and Element Cycling Functions of Hydrothermarchaeota in Hydrothermal Sediment.</title>
        <authorList>
            <person name="Zhou Z."/>
            <person name="Liu Y."/>
            <person name="Xu W."/>
            <person name="Pan J."/>
            <person name="Luo Z.H."/>
            <person name="Li M."/>
        </authorList>
    </citation>
    <scope>NUCLEOTIDE SEQUENCE [LARGE SCALE GENOMIC DNA]</scope>
    <source>
        <strain evidence="13">SpSt-339</strain>
    </source>
</reference>
<keyword evidence="5" id="KW-0479">Metal-binding</keyword>
<evidence type="ECO:0000313" key="13">
    <source>
        <dbReference type="EMBL" id="HEN15212.1"/>
    </source>
</evidence>
<evidence type="ECO:0000256" key="1">
    <source>
        <dbReference type="ARBA" id="ARBA00001947"/>
    </source>
</evidence>
<proteinExistence type="predicted"/>
<evidence type="ECO:0000256" key="2">
    <source>
        <dbReference type="ARBA" id="ARBA00022475"/>
    </source>
</evidence>
<name>A0A7C2P0L6_9PLAN</name>
<comment type="caution">
    <text evidence="13">The sequence shown here is derived from an EMBL/GenBank/DDBJ whole genome shotgun (WGS) entry which is preliminary data.</text>
</comment>
<evidence type="ECO:0000256" key="4">
    <source>
        <dbReference type="ARBA" id="ARBA00022692"/>
    </source>
</evidence>
<evidence type="ECO:0000256" key="7">
    <source>
        <dbReference type="ARBA" id="ARBA00022833"/>
    </source>
</evidence>
<evidence type="ECO:0000256" key="6">
    <source>
        <dbReference type="ARBA" id="ARBA00022801"/>
    </source>
</evidence>
<keyword evidence="7" id="KW-0862">Zinc</keyword>
<evidence type="ECO:0000256" key="3">
    <source>
        <dbReference type="ARBA" id="ARBA00022670"/>
    </source>
</evidence>
<dbReference type="Pfam" id="PF01435">
    <property type="entry name" value="Peptidase_M48"/>
    <property type="match status" value="1"/>
</dbReference>
<dbReference type="PANTHER" id="PTHR43221:SF2">
    <property type="entry name" value="PROTEASE HTPX HOMOLOG"/>
    <property type="match status" value="1"/>
</dbReference>
<feature type="transmembrane region" description="Helical" evidence="11">
    <location>
        <begin position="214"/>
        <end position="237"/>
    </location>
</feature>
<evidence type="ECO:0000256" key="10">
    <source>
        <dbReference type="ARBA" id="ARBA00023136"/>
    </source>
</evidence>
<accession>A0A7C2P0L6</accession>
<keyword evidence="4 11" id="KW-0812">Transmembrane</keyword>
<keyword evidence="2" id="KW-1003">Cell membrane</keyword>
<dbReference type="EMBL" id="DSOK01000202">
    <property type="protein sequence ID" value="HEN15212.1"/>
    <property type="molecule type" value="Genomic_DNA"/>
</dbReference>
<feature type="transmembrane region" description="Helical" evidence="11">
    <location>
        <begin position="164"/>
        <end position="194"/>
    </location>
</feature>
<sequence>MRPRRIEKRLLPSLRLSAMFCDPLRGQIAETKCVAERPFRPPAPFACRVLWFHSPSGDTFRDWWAIGAGAQMSVTIQCAACRRKLKIRDEQLGRRAKCPSCGEVITLAASDTAAASAAETVDDEPPLPELPGRQNVRTSAAALMKQVLGAFDGEFQRPRVSISYLLAMLFVAAASAVLVLTYLALVALVAYGVYWHAVHNVTWFSLPPGTPGRVRAFIAVGYVLLLVLGGVMVLFLLKPLVARSSRAKLGRRLELSDEPIVHSFVAKLAEVVGAPEPAEIRVNSSVNAGAFMGSGLFSLFSRRLVLVIGTPLVAGLDARQFAGVIAHELGHFSQGLGSRVSGFIVAIQNWLAMGAYGGDEWDEWFSDLTDEDFAPLVLLGATCQFGAFLVRLVFYVLLILSVLASFLLMRQMEYDADRYEALVVGEETFVKTTRRLLQLTVAEAMARAMLVNRDAPEPAEGHFAGLVLHVSKQMPKSVRDELREHSETSRTSWFSTHPSDADRIRNIERLEAPGIFHLDLPARKLFLHFDRVAAETSPKAFKRMFPQSAE</sequence>
<gene>
    <name evidence="13" type="ORF">ENQ76_07070</name>
</gene>
<evidence type="ECO:0000256" key="8">
    <source>
        <dbReference type="ARBA" id="ARBA00022989"/>
    </source>
</evidence>
<feature type="transmembrane region" description="Helical" evidence="11">
    <location>
        <begin position="376"/>
        <end position="409"/>
    </location>
</feature>
<dbReference type="GO" id="GO:0006508">
    <property type="term" value="P:proteolysis"/>
    <property type="evidence" value="ECO:0007669"/>
    <property type="project" value="UniProtKB-KW"/>
</dbReference>
<keyword evidence="10 11" id="KW-0472">Membrane</keyword>
<keyword evidence="9" id="KW-0482">Metalloprotease</keyword>
<protein>
    <recommendedName>
        <fullName evidence="12">Peptidase M48 domain-containing protein</fullName>
    </recommendedName>
</protein>
<dbReference type="AlphaFoldDB" id="A0A7C2P0L6"/>
<keyword evidence="3" id="KW-0645">Protease</keyword>
<keyword evidence="8 11" id="KW-1133">Transmembrane helix</keyword>
<dbReference type="InterPro" id="IPR001915">
    <property type="entry name" value="Peptidase_M48"/>
</dbReference>
<dbReference type="GO" id="GO:0046872">
    <property type="term" value="F:metal ion binding"/>
    <property type="evidence" value="ECO:0007669"/>
    <property type="project" value="UniProtKB-KW"/>
</dbReference>
<dbReference type="InterPro" id="IPR050083">
    <property type="entry name" value="HtpX_protease"/>
</dbReference>
<evidence type="ECO:0000256" key="9">
    <source>
        <dbReference type="ARBA" id="ARBA00023049"/>
    </source>
</evidence>
<dbReference type="GO" id="GO:0004222">
    <property type="term" value="F:metalloendopeptidase activity"/>
    <property type="evidence" value="ECO:0007669"/>
    <property type="project" value="InterPro"/>
</dbReference>
<keyword evidence="6" id="KW-0378">Hydrolase</keyword>
<dbReference type="Gene3D" id="3.30.2010.10">
    <property type="entry name" value="Metalloproteases ('zincins'), catalytic domain"/>
    <property type="match status" value="1"/>
</dbReference>
<dbReference type="PANTHER" id="PTHR43221">
    <property type="entry name" value="PROTEASE HTPX"/>
    <property type="match status" value="1"/>
</dbReference>
<evidence type="ECO:0000256" key="5">
    <source>
        <dbReference type="ARBA" id="ARBA00022723"/>
    </source>
</evidence>